<protein>
    <recommendedName>
        <fullName evidence="5">PknH-like extracellular domain-containing protein</fullName>
    </recommendedName>
</protein>
<feature type="region of interest" description="Disordered" evidence="1">
    <location>
        <begin position="60"/>
        <end position="104"/>
    </location>
</feature>
<feature type="transmembrane region" description="Helical" evidence="2">
    <location>
        <begin position="37"/>
        <end position="57"/>
    </location>
</feature>
<keyword evidence="2" id="KW-1133">Transmembrane helix</keyword>
<dbReference type="RefSeq" id="WP_344501930.1">
    <property type="nucleotide sequence ID" value="NZ_BAAAQD010000004.1"/>
</dbReference>
<reference evidence="3 4" key="1">
    <citation type="journal article" date="2019" name="Int. J. Syst. Evol. Microbiol.">
        <title>The Global Catalogue of Microorganisms (GCM) 10K type strain sequencing project: providing services to taxonomists for standard genome sequencing and annotation.</title>
        <authorList>
            <consortium name="The Broad Institute Genomics Platform"/>
            <consortium name="The Broad Institute Genome Sequencing Center for Infectious Disease"/>
            <person name="Wu L."/>
            <person name="Ma J."/>
        </authorList>
    </citation>
    <scope>NUCLEOTIDE SEQUENCE [LARGE SCALE GENOMIC DNA]</scope>
    <source>
        <strain evidence="3 4">JCM 15933</strain>
    </source>
</reference>
<comment type="caution">
    <text evidence="3">The sequence shown here is derived from an EMBL/GenBank/DDBJ whole genome shotgun (WGS) entry which is preliminary data.</text>
</comment>
<keyword evidence="2" id="KW-0472">Membrane</keyword>
<organism evidence="3 4">
    <name type="scientific">Dactylosporangium maewongense</name>
    <dbReference type="NCBI Taxonomy" id="634393"/>
    <lineage>
        <taxon>Bacteria</taxon>
        <taxon>Bacillati</taxon>
        <taxon>Actinomycetota</taxon>
        <taxon>Actinomycetes</taxon>
        <taxon>Micromonosporales</taxon>
        <taxon>Micromonosporaceae</taxon>
        <taxon>Dactylosporangium</taxon>
    </lineage>
</organism>
<feature type="compositionally biased region" description="Low complexity" evidence="1">
    <location>
        <begin position="67"/>
        <end position="80"/>
    </location>
</feature>
<evidence type="ECO:0000313" key="4">
    <source>
        <dbReference type="Proteomes" id="UP001501470"/>
    </source>
</evidence>
<evidence type="ECO:0000256" key="2">
    <source>
        <dbReference type="SAM" id="Phobius"/>
    </source>
</evidence>
<keyword evidence="4" id="KW-1185">Reference proteome</keyword>
<accession>A0ABN2A288</accession>
<evidence type="ECO:0000313" key="3">
    <source>
        <dbReference type="EMBL" id="GAA1509468.1"/>
    </source>
</evidence>
<sequence length="278" mass="28847">MPDPLFQTLFDDTEAVPWAPSGVVRDRARARTRRTRAAALAAATVAVVMVVGGVALAGRGPEKHVQPGISPTAAPSATPSQPAPTTPAAPSTGASSTSASSQPAVEPTALIDSLFLQPSDLGTGFKVAPETDLGSGDWTTEFVFSAIGCSGSRVPGQIERRDRSVHKGTGQSAESVGQYVARHKPGTAAQYFDDLRAKIAACQPGNGKGIRIKAQRFAGQDSLRIEYNFGDGWVGDLIVVRQGDLVTQFTFGGPSLADQGTALARKAASRMCNGTPVC</sequence>
<feature type="compositionally biased region" description="Low complexity" evidence="1">
    <location>
        <begin position="88"/>
        <end position="104"/>
    </location>
</feature>
<gene>
    <name evidence="3" type="ORF">GCM10009827_024540</name>
</gene>
<dbReference type="EMBL" id="BAAAQD010000004">
    <property type="protein sequence ID" value="GAA1509468.1"/>
    <property type="molecule type" value="Genomic_DNA"/>
</dbReference>
<name>A0ABN2A288_9ACTN</name>
<evidence type="ECO:0000256" key="1">
    <source>
        <dbReference type="SAM" id="MobiDB-lite"/>
    </source>
</evidence>
<proteinExistence type="predicted"/>
<dbReference type="Proteomes" id="UP001501470">
    <property type="component" value="Unassembled WGS sequence"/>
</dbReference>
<evidence type="ECO:0008006" key="5">
    <source>
        <dbReference type="Google" id="ProtNLM"/>
    </source>
</evidence>
<keyword evidence="2" id="KW-0812">Transmembrane</keyword>